<comment type="similarity">
    <text evidence="5">Belongs to the SAT4 family.</text>
</comment>
<organism evidence="9 10">
    <name type="scientific">Fusarium duplospermum</name>
    <dbReference type="NCBI Taxonomy" id="1325734"/>
    <lineage>
        <taxon>Eukaryota</taxon>
        <taxon>Fungi</taxon>
        <taxon>Dikarya</taxon>
        <taxon>Ascomycota</taxon>
        <taxon>Pezizomycotina</taxon>
        <taxon>Sordariomycetes</taxon>
        <taxon>Hypocreomycetidae</taxon>
        <taxon>Hypocreales</taxon>
        <taxon>Nectriaceae</taxon>
        <taxon>Fusarium</taxon>
        <taxon>Fusarium solani species complex</taxon>
    </lineage>
</organism>
<feature type="domain" description="Rhodopsin" evidence="8">
    <location>
        <begin position="37"/>
        <end position="273"/>
    </location>
</feature>
<evidence type="ECO:0000256" key="7">
    <source>
        <dbReference type="SAM" id="Phobius"/>
    </source>
</evidence>
<gene>
    <name evidence="9" type="ORF">CEP54_005835</name>
</gene>
<feature type="region of interest" description="Disordered" evidence="6">
    <location>
        <begin position="347"/>
        <end position="374"/>
    </location>
</feature>
<evidence type="ECO:0000313" key="10">
    <source>
        <dbReference type="Proteomes" id="UP000288168"/>
    </source>
</evidence>
<dbReference type="InterPro" id="IPR049326">
    <property type="entry name" value="Rhodopsin_dom_fungi"/>
</dbReference>
<keyword evidence="4 7" id="KW-0472">Membrane</keyword>
<dbReference type="PANTHER" id="PTHR33048">
    <property type="entry name" value="PTH11-LIKE INTEGRAL MEMBRANE PROTEIN (AFU_ORTHOLOGUE AFUA_5G11245)"/>
    <property type="match status" value="1"/>
</dbReference>
<feature type="transmembrane region" description="Helical" evidence="7">
    <location>
        <begin position="20"/>
        <end position="40"/>
    </location>
</feature>
<feature type="transmembrane region" description="Helical" evidence="7">
    <location>
        <begin position="209"/>
        <end position="229"/>
    </location>
</feature>
<comment type="subcellular location">
    <subcellularLocation>
        <location evidence="1">Membrane</location>
        <topology evidence="1">Multi-pass membrane protein</topology>
    </subcellularLocation>
</comment>
<sequence>MAEDAGWEPVEPEGLALGTYATTVTLSVLCTIIVLMRTFVRAKNRCLGTDDHLMVAGWASYMAHNVIVIVGCHRGIGTVRRKLTDAQVREGMKYVFLWQIFYAATLVCVKSSICVTVLRIATGKMYVWLLRGLIGLSILMSLVGFIVIMVQCQPVEAFWDPSKGKCMNKILPTVLTYAASAANVITDFAVATIPMVLVRKLQMRSKLKLYAQLIMGLGVLASIASIIRVPYSNAYLQPANFVYSVANIILWTVVECGVGIIAGSLPSLRAFFKSLAKDKSTQEYSGSHHTDLLTIGRVRDRQTRSGRSHGIELGAAATATVDYGDTNQERDDDSTRHIIKVTREFGMERSGSDEEELYQERETRDPRLQKGMMV</sequence>
<evidence type="ECO:0000313" key="9">
    <source>
        <dbReference type="EMBL" id="RSL62228.1"/>
    </source>
</evidence>
<keyword evidence="10" id="KW-1185">Reference proteome</keyword>
<dbReference type="EMBL" id="NKCI01000046">
    <property type="protein sequence ID" value="RSL62228.1"/>
    <property type="molecule type" value="Genomic_DNA"/>
</dbReference>
<evidence type="ECO:0000256" key="2">
    <source>
        <dbReference type="ARBA" id="ARBA00022692"/>
    </source>
</evidence>
<evidence type="ECO:0000256" key="1">
    <source>
        <dbReference type="ARBA" id="ARBA00004141"/>
    </source>
</evidence>
<protein>
    <recommendedName>
        <fullName evidence="8">Rhodopsin domain-containing protein</fullName>
    </recommendedName>
</protein>
<dbReference type="Proteomes" id="UP000288168">
    <property type="component" value="Unassembled WGS sequence"/>
</dbReference>
<evidence type="ECO:0000256" key="5">
    <source>
        <dbReference type="ARBA" id="ARBA00038359"/>
    </source>
</evidence>
<name>A0A428QAG7_9HYPO</name>
<dbReference type="GO" id="GO:0016020">
    <property type="term" value="C:membrane"/>
    <property type="evidence" value="ECO:0007669"/>
    <property type="project" value="UniProtKB-SubCell"/>
</dbReference>
<accession>A0A428QAG7</accession>
<dbReference type="PANTHER" id="PTHR33048:SF15">
    <property type="entry name" value="INTEGRAL MEMBRANE PROTEIN"/>
    <property type="match status" value="1"/>
</dbReference>
<keyword evidence="3 7" id="KW-1133">Transmembrane helix</keyword>
<dbReference type="STRING" id="1325734.A0A428QAG7"/>
<dbReference type="Pfam" id="PF20684">
    <property type="entry name" value="Fung_rhodopsin"/>
    <property type="match status" value="1"/>
</dbReference>
<feature type="transmembrane region" description="Helical" evidence="7">
    <location>
        <begin position="128"/>
        <end position="150"/>
    </location>
</feature>
<evidence type="ECO:0000256" key="4">
    <source>
        <dbReference type="ARBA" id="ARBA00023136"/>
    </source>
</evidence>
<dbReference type="AlphaFoldDB" id="A0A428QAG7"/>
<feature type="transmembrane region" description="Helical" evidence="7">
    <location>
        <begin position="96"/>
        <end position="121"/>
    </location>
</feature>
<feature type="transmembrane region" description="Helical" evidence="7">
    <location>
        <begin position="170"/>
        <end position="197"/>
    </location>
</feature>
<proteinExistence type="inferred from homology"/>
<comment type="caution">
    <text evidence="9">The sequence shown here is derived from an EMBL/GenBank/DDBJ whole genome shotgun (WGS) entry which is preliminary data.</text>
</comment>
<dbReference type="OrthoDB" id="3897607at2759"/>
<evidence type="ECO:0000256" key="6">
    <source>
        <dbReference type="SAM" id="MobiDB-lite"/>
    </source>
</evidence>
<dbReference type="InterPro" id="IPR052337">
    <property type="entry name" value="SAT4-like"/>
</dbReference>
<evidence type="ECO:0000259" key="8">
    <source>
        <dbReference type="Pfam" id="PF20684"/>
    </source>
</evidence>
<feature type="transmembrane region" description="Helical" evidence="7">
    <location>
        <begin position="241"/>
        <end position="265"/>
    </location>
</feature>
<reference evidence="9 10" key="1">
    <citation type="submission" date="2017-06" db="EMBL/GenBank/DDBJ databases">
        <title>Comparative genomic analysis of Ambrosia Fusariam Clade fungi.</title>
        <authorList>
            <person name="Stajich J.E."/>
            <person name="Carrillo J."/>
            <person name="Kijimoto T."/>
            <person name="Eskalen A."/>
            <person name="O'Donnell K."/>
            <person name="Kasson M."/>
        </authorList>
    </citation>
    <scope>NUCLEOTIDE SEQUENCE [LARGE SCALE GENOMIC DNA]</scope>
    <source>
        <strain evidence="9 10">NRRL62584</strain>
    </source>
</reference>
<feature type="transmembrane region" description="Helical" evidence="7">
    <location>
        <begin position="52"/>
        <end position="76"/>
    </location>
</feature>
<feature type="compositionally biased region" description="Basic and acidic residues" evidence="6">
    <location>
        <begin position="347"/>
        <end position="368"/>
    </location>
</feature>
<evidence type="ECO:0000256" key="3">
    <source>
        <dbReference type="ARBA" id="ARBA00022989"/>
    </source>
</evidence>
<keyword evidence="2 7" id="KW-0812">Transmembrane</keyword>